<dbReference type="InterPro" id="IPR039383">
    <property type="entry name" value="FHIT"/>
</dbReference>
<dbReference type="CDD" id="cd01275">
    <property type="entry name" value="FHIT"/>
    <property type="match status" value="1"/>
</dbReference>
<evidence type="ECO:0000256" key="1">
    <source>
        <dbReference type="ARBA" id="ARBA00022741"/>
    </source>
</evidence>
<feature type="domain" description="HIT" evidence="5">
    <location>
        <begin position="28"/>
        <end position="138"/>
    </location>
</feature>
<dbReference type="AlphaFoldDB" id="A0A2H3NPM4"/>
<dbReference type="GO" id="GO:0000166">
    <property type="term" value="F:nucleotide binding"/>
    <property type="evidence" value="ECO:0007669"/>
    <property type="project" value="UniProtKB-KW"/>
</dbReference>
<evidence type="ECO:0000313" key="6">
    <source>
        <dbReference type="EMBL" id="PEN04791.1"/>
    </source>
</evidence>
<evidence type="ECO:0000256" key="4">
    <source>
        <dbReference type="PROSITE-ProRule" id="PRU00464"/>
    </source>
</evidence>
<dbReference type="EMBL" id="PDEP01000020">
    <property type="protein sequence ID" value="PEN04791.1"/>
    <property type="molecule type" value="Genomic_DNA"/>
</dbReference>
<dbReference type="PANTHER" id="PTHR42997">
    <property type="entry name" value="HIT FAMILY HYDROLASE"/>
    <property type="match status" value="1"/>
</dbReference>
<dbReference type="OrthoDB" id="9784774at2"/>
<protein>
    <submittedName>
        <fullName evidence="6">HIT family hydrolase</fullName>
    </submittedName>
</protein>
<dbReference type="RefSeq" id="WP_098063397.1">
    <property type="nucleotide sequence ID" value="NZ_PDEP01000020.1"/>
</dbReference>
<evidence type="ECO:0000256" key="3">
    <source>
        <dbReference type="PIRSR" id="PIRSR639383-2"/>
    </source>
</evidence>
<sequence length="169" mass="18847">MDRLWSPWRAAYVETANDRPELDEDTSIFAHLAAQDDDRENLILWRGAEVFVIMNLHPYNNGHLLVLPYRVVADYDALTDAERIALAQVANRCIGWLRTALHPDGFNVGMNLGRAAGAGIPEHLHMHVVPRWDGDTNFMPTTGQTKVIPESLSDTYAKLKAVIASDAEA</sequence>
<feature type="short sequence motif" description="Histidine triad motif" evidence="4">
    <location>
        <begin position="123"/>
        <end position="127"/>
    </location>
</feature>
<feature type="binding site" evidence="3">
    <location>
        <position position="55"/>
    </location>
    <ligand>
        <name>substrate</name>
    </ligand>
</feature>
<feature type="binding site" evidence="3">
    <location>
        <position position="127"/>
    </location>
    <ligand>
        <name>substrate</name>
    </ligand>
</feature>
<proteinExistence type="predicted"/>
<reference evidence="6 7" key="1">
    <citation type="submission" date="2017-10" db="EMBL/GenBank/DDBJ databases">
        <title>Draft genome of Longimonas halophila.</title>
        <authorList>
            <person name="Goh K.M."/>
            <person name="Shamsir M.S."/>
            <person name="Lim S.W."/>
        </authorList>
    </citation>
    <scope>NUCLEOTIDE SEQUENCE [LARGE SCALE GENOMIC DNA]</scope>
    <source>
        <strain evidence="6 7">KCTC 42399</strain>
    </source>
</reference>
<dbReference type="Pfam" id="PF01230">
    <property type="entry name" value="HIT"/>
    <property type="match status" value="1"/>
</dbReference>
<evidence type="ECO:0000256" key="2">
    <source>
        <dbReference type="PIRSR" id="PIRSR639383-1"/>
    </source>
</evidence>
<dbReference type="GO" id="GO:0016787">
    <property type="term" value="F:hydrolase activity"/>
    <property type="evidence" value="ECO:0007669"/>
    <property type="project" value="UniProtKB-KW"/>
</dbReference>
<accession>A0A2H3NPM4</accession>
<dbReference type="SUPFAM" id="SSF54197">
    <property type="entry name" value="HIT-like"/>
    <property type="match status" value="1"/>
</dbReference>
<evidence type="ECO:0000313" key="7">
    <source>
        <dbReference type="Proteomes" id="UP000221024"/>
    </source>
</evidence>
<dbReference type="Proteomes" id="UP000221024">
    <property type="component" value="Unassembled WGS sequence"/>
</dbReference>
<dbReference type="InterPro" id="IPR052908">
    <property type="entry name" value="AP-4-A_phosphorylase"/>
</dbReference>
<dbReference type="Gene3D" id="3.30.428.10">
    <property type="entry name" value="HIT-like"/>
    <property type="match status" value="1"/>
</dbReference>
<dbReference type="PROSITE" id="PS51084">
    <property type="entry name" value="HIT_2"/>
    <property type="match status" value="1"/>
</dbReference>
<evidence type="ECO:0000259" key="5">
    <source>
        <dbReference type="PROSITE" id="PS51084"/>
    </source>
</evidence>
<keyword evidence="7" id="KW-1185">Reference proteome</keyword>
<comment type="caution">
    <text evidence="6">The sequence shown here is derived from an EMBL/GenBank/DDBJ whole genome shotgun (WGS) entry which is preliminary data.</text>
</comment>
<dbReference type="InterPro" id="IPR011146">
    <property type="entry name" value="HIT-like"/>
</dbReference>
<keyword evidence="6" id="KW-0378">Hydrolase</keyword>
<dbReference type="InterPro" id="IPR036265">
    <property type="entry name" value="HIT-like_sf"/>
</dbReference>
<keyword evidence="1" id="KW-0547">Nucleotide-binding</keyword>
<name>A0A2H3NPM4_9BACT</name>
<organism evidence="6 7">
    <name type="scientific">Longimonas halophila</name>
    <dbReference type="NCBI Taxonomy" id="1469170"/>
    <lineage>
        <taxon>Bacteria</taxon>
        <taxon>Pseudomonadati</taxon>
        <taxon>Rhodothermota</taxon>
        <taxon>Rhodothermia</taxon>
        <taxon>Rhodothermales</taxon>
        <taxon>Salisaetaceae</taxon>
        <taxon>Longimonas</taxon>
    </lineage>
</organism>
<gene>
    <name evidence="6" type="ORF">CRI93_14590</name>
</gene>
<feature type="active site" description="Tele-AMP-histidine intermediate" evidence="2">
    <location>
        <position position="125"/>
    </location>
</feature>
<dbReference type="PANTHER" id="PTHR42997:SF1">
    <property type="entry name" value="AP-4-A PHOSPHORYLASE"/>
    <property type="match status" value="1"/>
</dbReference>